<dbReference type="RefSeq" id="WP_035062419.1">
    <property type="nucleotide sequence ID" value="NZ_AXCZ01000214.1"/>
</dbReference>
<reference evidence="1 2" key="1">
    <citation type="submission" date="2013-08" db="EMBL/GenBank/DDBJ databases">
        <title>Genome sequencing of Cellulomonas bogoriensis 69B4.</title>
        <authorList>
            <person name="Chen F."/>
            <person name="Li Y."/>
            <person name="Wang G."/>
        </authorList>
    </citation>
    <scope>NUCLEOTIDE SEQUENCE [LARGE SCALE GENOMIC DNA]</scope>
    <source>
        <strain evidence="1 2">69B4</strain>
    </source>
</reference>
<dbReference type="Gene3D" id="1.20.150.30">
    <property type="entry name" value="Zincin-like metallopeptidase, N-terminal domain"/>
    <property type="match status" value="1"/>
</dbReference>
<dbReference type="PANTHER" id="PTHR39420:SF1">
    <property type="entry name" value="HYDROLASE"/>
    <property type="match status" value="1"/>
</dbReference>
<feature type="non-terminal residue" evidence="1">
    <location>
        <position position="336"/>
    </location>
</feature>
<name>A0A0A0BPW9_9CELL</name>
<keyword evidence="2" id="KW-1185">Reference proteome</keyword>
<protein>
    <recommendedName>
        <fullName evidence="3">Coenzyme F420 biosynthesis-associated protein</fullName>
    </recommendedName>
</protein>
<comment type="caution">
    <text evidence="1">The sequence shown here is derived from an EMBL/GenBank/DDBJ whole genome shotgun (WGS) entry which is preliminary data.</text>
</comment>
<dbReference type="Proteomes" id="UP000054314">
    <property type="component" value="Unassembled WGS sequence"/>
</dbReference>
<dbReference type="OrthoDB" id="142939at2"/>
<dbReference type="NCBIfam" id="TIGR03624">
    <property type="entry name" value="putative hydrolase"/>
    <property type="match status" value="1"/>
</dbReference>
<organism evidence="1 2">
    <name type="scientific">Cellulomonas bogoriensis 69B4 = DSM 16987</name>
    <dbReference type="NCBI Taxonomy" id="1386082"/>
    <lineage>
        <taxon>Bacteria</taxon>
        <taxon>Bacillati</taxon>
        <taxon>Actinomycetota</taxon>
        <taxon>Actinomycetes</taxon>
        <taxon>Micrococcales</taxon>
        <taxon>Cellulomonadaceae</taxon>
        <taxon>Cellulomonas</taxon>
    </lineage>
</organism>
<evidence type="ECO:0000313" key="2">
    <source>
        <dbReference type="Proteomes" id="UP000054314"/>
    </source>
</evidence>
<dbReference type="Pfam" id="PF10103">
    <property type="entry name" value="Zincin_2"/>
    <property type="match status" value="1"/>
</dbReference>
<sequence length="336" mass="35684">MTPEDAGDRPRATGLDVDWQAAGRWAGRLASPGPTPSRAELQVLVQDLHATASRARPLAVRASRLGQALDGAGNTDLEPELLVLDRAGWARGAAQAIEAMTTPPGPAPEARRVTQAPATAQAAGLLGLLAGRVIGQFDPFGGPGAGGRLMLVAPNVLRTERALAADPADFRLWVCVHEQTHALQMAAAPWLAEHLRTAVTALLQDLAGTSTAQDLVSAVGRGLRALRAGREDVEALSLLDLALDERHREQVEAVTAVMALLEGHADVTMDAIGVRAVPSVRRLRARMEARRRNAGGTDRWLRRLLGLDGKYAQYREGAAFVRAVRRAGGRDALEAV</sequence>
<dbReference type="AlphaFoldDB" id="A0A0A0BPW9"/>
<gene>
    <name evidence="1" type="ORF">N869_08020</name>
</gene>
<dbReference type="SUPFAM" id="SSF55486">
    <property type="entry name" value="Metalloproteases ('zincins'), catalytic domain"/>
    <property type="match status" value="1"/>
</dbReference>
<dbReference type="PANTHER" id="PTHR39420">
    <property type="match status" value="1"/>
</dbReference>
<proteinExistence type="predicted"/>
<dbReference type="NCBIfam" id="TIGR03883">
    <property type="entry name" value="DUF2342_F420"/>
    <property type="match status" value="1"/>
</dbReference>
<evidence type="ECO:0008006" key="3">
    <source>
        <dbReference type="Google" id="ProtNLM"/>
    </source>
</evidence>
<dbReference type="EMBL" id="AXCZ01000214">
    <property type="protein sequence ID" value="KGM09124.1"/>
    <property type="molecule type" value="Genomic_DNA"/>
</dbReference>
<dbReference type="InterPro" id="IPR018766">
    <property type="entry name" value="Zinicin_2"/>
</dbReference>
<evidence type="ECO:0000313" key="1">
    <source>
        <dbReference type="EMBL" id="KGM09124.1"/>
    </source>
</evidence>
<dbReference type="InterPro" id="IPR022454">
    <property type="entry name" value="CHP03883_F420-assoc"/>
</dbReference>
<accession>A0A0A0BPW9</accession>
<dbReference type="InterPro" id="IPR042271">
    <property type="entry name" value="Zinicin_2_N"/>
</dbReference>